<comment type="similarity">
    <text evidence="3 10">Belongs to the FliL family.</text>
</comment>
<evidence type="ECO:0000256" key="7">
    <source>
        <dbReference type="ARBA" id="ARBA00022779"/>
    </source>
</evidence>
<dbReference type="GO" id="GO:0009425">
    <property type="term" value="C:bacterial-type flagellum basal body"/>
    <property type="evidence" value="ECO:0007669"/>
    <property type="project" value="InterPro"/>
</dbReference>
<evidence type="ECO:0000256" key="10">
    <source>
        <dbReference type="RuleBase" id="RU364125"/>
    </source>
</evidence>
<evidence type="ECO:0000256" key="6">
    <source>
        <dbReference type="ARBA" id="ARBA00022692"/>
    </source>
</evidence>
<dbReference type="AlphaFoldDB" id="A0A1Q2LJJ9"/>
<keyword evidence="8" id="KW-1133">Transmembrane helix</keyword>
<comment type="subcellular location">
    <subcellularLocation>
        <location evidence="2">Cell membrane</location>
        <topology evidence="2">Single-pass membrane protein</topology>
    </subcellularLocation>
</comment>
<keyword evidence="7 10" id="KW-0283">Flagellar rotation</keyword>
<dbReference type="GO" id="GO:0071973">
    <property type="term" value="P:bacterial-type flagellum-dependent cell motility"/>
    <property type="evidence" value="ECO:0007669"/>
    <property type="project" value="InterPro"/>
</dbReference>
<name>A0A1Q2LJJ9_9HELI</name>
<dbReference type="Proteomes" id="UP000188298">
    <property type="component" value="Chromosome"/>
</dbReference>
<evidence type="ECO:0000313" key="13">
    <source>
        <dbReference type="Proteomes" id="UP000188298"/>
    </source>
</evidence>
<organism evidence="12 13">
    <name type="scientific">Helicobacter bilis</name>
    <dbReference type="NCBI Taxonomy" id="37372"/>
    <lineage>
        <taxon>Bacteria</taxon>
        <taxon>Pseudomonadati</taxon>
        <taxon>Campylobacterota</taxon>
        <taxon>Epsilonproteobacteria</taxon>
        <taxon>Campylobacterales</taxon>
        <taxon>Helicobacteraceae</taxon>
        <taxon>Helicobacter</taxon>
    </lineage>
</organism>
<evidence type="ECO:0000256" key="4">
    <source>
        <dbReference type="ARBA" id="ARBA00022475"/>
    </source>
</evidence>
<evidence type="ECO:0000256" key="8">
    <source>
        <dbReference type="ARBA" id="ARBA00022989"/>
    </source>
</evidence>
<evidence type="ECO:0000256" key="2">
    <source>
        <dbReference type="ARBA" id="ARBA00004162"/>
    </source>
</evidence>
<evidence type="ECO:0000256" key="3">
    <source>
        <dbReference type="ARBA" id="ARBA00008281"/>
    </source>
</evidence>
<dbReference type="EMBL" id="CP019645">
    <property type="protein sequence ID" value="AQQ60102.1"/>
    <property type="molecule type" value="Genomic_DNA"/>
</dbReference>
<dbReference type="InterPro" id="IPR005503">
    <property type="entry name" value="FliL"/>
</dbReference>
<keyword evidence="6" id="KW-0812">Transmembrane</keyword>
<accession>A0A1Q2LJJ9</accession>
<evidence type="ECO:0000256" key="9">
    <source>
        <dbReference type="ARBA" id="ARBA00023136"/>
    </source>
</evidence>
<dbReference type="GO" id="GO:0006935">
    <property type="term" value="P:chemotaxis"/>
    <property type="evidence" value="ECO:0007669"/>
    <property type="project" value="UniProtKB-KW"/>
</dbReference>
<proteinExistence type="inferred from homology"/>
<sequence length="137" mass="15050">MKHILLILLCIFGFSVVHADENAYYGVYRNAKDLYPIEKEFVMMLKPSNPDDLRTAGYAKFNATIIMSDKAAAKELDVKIDIVRSVVVDTVSGFMKTDLQGAQGKQKLAATLTASVNAVLTDSSIVGFVFPDFVIQP</sequence>
<dbReference type="Pfam" id="PF03748">
    <property type="entry name" value="FliL"/>
    <property type="match status" value="1"/>
</dbReference>
<keyword evidence="11" id="KW-0732">Signal</keyword>
<dbReference type="KEGG" id="hbl:XJ32_08345"/>
<feature type="chain" id="PRO_5012772160" description="Flagellar protein FliL" evidence="11">
    <location>
        <begin position="20"/>
        <end position="137"/>
    </location>
</feature>
<reference evidence="12 13" key="1">
    <citation type="submission" date="2017-02" db="EMBL/GenBank/DDBJ databases">
        <title>Whole genome sequencing of Helicobacter bilis strain AAQJH.</title>
        <authorList>
            <person name="Conlan S."/>
            <person name="Thomas P.J."/>
            <person name="Mullikin J."/>
            <person name="Palmore T.N."/>
            <person name="Frank K.M."/>
            <person name="Segre J.A."/>
        </authorList>
    </citation>
    <scope>NUCLEOTIDE SEQUENCE [LARGE SCALE GENOMIC DNA]</scope>
    <source>
        <strain evidence="12 13">AAQJH</strain>
    </source>
</reference>
<keyword evidence="5 10" id="KW-0145">Chemotaxis</keyword>
<evidence type="ECO:0000256" key="11">
    <source>
        <dbReference type="SAM" id="SignalP"/>
    </source>
</evidence>
<dbReference type="GO" id="GO:0005886">
    <property type="term" value="C:plasma membrane"/>
    <property type="evidence" value="ECO:0007669"/>
    <property type="project" value="UniProtKB-SubCell"/>
</dbReference>
<feature type="signal peptide" evidence="11">
    <location>
        <begin position="1"/>
        <end position="19"/>
    </location>
</feature>
<evidence type="ECO:0000313" key="12">
    <source>
        <dbReference type="EMBL" id="AQQ60102.1"/>
    </source>
</evidence>
<protein>
    <recommendedName>
        <fullName evidence="10">Flagellar protein FliL</fullName>
    </recommendedName>
</protein>
<evidence type="ECO:0000256" key="1">
    <source>
        <dbReference type="ARBA" id="ARBA00002254"/>
    </source>
</evidence>
<gene>
    <name evidence="12" type="ORF">XJ32_08345</name>
</gene>
<evidence type="ECO:0000256" key="5">
    <source>
        <dbReference type="ARBA" id="ARBA00022500"/>
    </source>
</evidence>
<keyword evidence="4 10" id="KW-1003">Cell membrane</keyword>
<keyword evidence="9 10" id="KW-0472">Membrane</keyword>
<dbReference type="RefSeq" id="WP_077389016.1">
    <property type="nucleotide sequence ID" value="NZ_CP019645.1"/>
</dbReference>
<comment type="function">
    <text evidence="1 10">Controls the rotational direction of flagella during chemotaxis.</text>
</comment>